<sequence>MKSLWYYQPEHATMWDSYAVMALNDVMGAKHRNGIKEEKAATAFLHDFEALHARWLPTIEANIAAQAPLLGMTYPYTRRVLDKALWLLGKRLDRKIPKGEIKASADSQPDVFMMVLADYNPKLREATEDRFDLT</sequence>
<dbReference type="PATRIC" id="fig|1114963.3.peg.3004"/>
<evidence type="ECO:0000313" key="1">
    <source>
        <dbReference type="EMBL" id="KMS50353.1"/>
    </source>
</evidence>
<dbReference type="EMBL" id="JACU01000006">
    <property type="protein sequence ID" value="KMS54428.1"/>
    <property type="molecule type" value="Genomic_DNA"/>
</dbReference>
<comment type="caution">
    <text evidence="1">The sequence shown here is derived from an EMBL/GenBank/DDBJ whole genome shotgun (WGS) entry which is preliminary data.</text>
</comment>
<name>A0A0J7XGS0_9SPHN</name>
<dbReference type="AlphaFoldDB" id="A0A0J7XGS0"/>
<reference evidence="1" key="1">
    <citation type="submission" date="2014-01" db="EMBL/GenBank/DDBJ databases">
        <authorList>
            <person name="Pearce S."/>
            <person name="Pandey G."/>
            <person name="Oakeshott J."/>
        </authorList>
    </citation>
    <scope>NUCLEOTIDE SEQUENCE</scope>
    <source>
        <strain evidence="1">LL02</strain>
    </source>
</reference>
<dbReference type="Proteomes" id="UP000052268">
    <property type="component" value="Unassembled WGS sequence"/>
</dbReference>
<gene>
    <name evidence="1" type="ORF">V474_12625</name>
    <name evidence="2" type="ORF">V474_20850</name>
</gene>
<evidence type="ECO:0000313" key="2">
    <source>
        <dbReference type="EMBL" id="KMS54428.1"/>
    </source>
</evidence>
<proteinExistence type="predicted"/>
<organism evidence="1 3">
    <name type="scientific">Novosphingobium barchaimii LL02</name>
    <dbReference type="NCBI Taxonomy" id="1114963"/>
    <lineage>
        <taxon>Bacteria</taxon>
        <taxon>Pseudomonadati</taxon>
        <taxon>Pseudomonadota</taxon>
        <taxon>Alphaproteobacteria</taxon>
        <taxon>Sphingomonadales</taxon>
        <taxon>Sphingomonadaceae</taxon>
        <taxon>Novosphingobium</taxon>
    </lineage>
</organism>
<dbReference type="EMBL" id="JACU01000022">
    <property type="protein sequence ID" value="KMS50353.1"/>
    <property type="molecule type" value="Genomic_DNA"/>
</dbReference>
<protein>
    <submittedName>
        <fullName evidence="1">Uncharacterized protein</fullName>
    </submittedName>
</protein>
<accession>A0A0J7XGS0</accession>
<evidence type="ECO:0000313" key="3">
    <source>
        <dbReference type="Proteomes" id="UP000052268"/>
    </source>
</evidence>
<keyword evidence="3" id="KW-1185">Reference proteome</keyword>
<reference evidence="1 3" key="2">
    <citation type="journal article" date="2015" name="G3 (Bethesda)">
        <title>Insights into Ongoing Evolution of the Hexachlorocyclohexane Catabolic Pathway from Comparative Genomics of Ten Sphingomonadaceae Strains.</title>
        <authorList>
            <person name="Pearce S.L."/>
            <person name="Oakeshott J.G."/>
            <person name="Pandey G."/>
        </authorList>
    </citation>
    <scope>NUCLEOTIDE SEQUENCE [LARGE SCALE GENOMIC DNA]</scope>
    <source>
        <strain evidence="1 3">LL02</strain>
    </source>
</reference>